<sequence>MLSSSQIFFLSLGCLSSLFLMFTCLKSFIFTRQQFFARAPITPFETKMFRRLKSAFPDHHVLAQVAFSALITSDNYKIRRKFNRKVTDFVILNDALEVIAIIELDDSSHLEKFKEDQLRDSMFKEAGYCVFRYSEIPNIRQLQKDIL</sequence>
<dbReference type="AlphaFoldDB" id="A0A3A8EIQ4"/>
<evidence type="ECO:0000259" key="2">
    <source>
        <dbReference type="Pfam" id="PF10881"/>
    </source>
</evidence>
<keyword evidence="1" id="KW-0472">Membrane</keyword>
<dbReference type="RefSeq" id="WP_120369530.1">
    <property type="nucleotide sequence ID" value="NZ_RAXU01000005.1"/>
</dbReference>
<dbReference type="Proteomes" id="UP000269001">
    <property type="component" value="Unassembled WGS sequence"/>
</dbReference>
<evidence type="ECO:0000313" key="4">
    <source>
        <dbReference type="Proteomes" id="UP000269001"/>
    </source>
</evidence>
<keyword evidence="1" id="KW-1133">Transmembrane helix</keyword>
<dbReference type="InterPro" id="IPR024402">
    <property type="entry name" value="DUF2726"/>
</dbReference>
<dbReference type="EMBL" id="RAXU01000005">
    <property type="protein sequence ID" value="RKG34817.1"/>
    <property type="molecule type" value="Genomic_DNA"/>
</dbReference>
<feature type="domain" description="DUF2726" evidence="2">
    <location>
        <begin position="42"/>
        <end position="146"/>
    </location>
</feature>
<comment type="caution">
    <text evidence="3">The sequence shown here is derived from an EMBL/GenBank/DDBJ whole genome shotgun (WGS) entry which is preliminary data.</text>
</comment>
<evidence type="ECO:0000256" key="1">
    <source>
        <dbReference type="SAM" id="Phobius"/>
    </source>
</evidence>
<evidence type="ECO:0000313" key="3">
    <source>
        <dbReference type="EMBL" id="RKG34817.1"/>
    </source>
</evidence>
<feature type="transmembrane region" description="Helical" evidence="1">
    <location>
        <begin position="6"/>
        <end position="29"/>
    </location>
</feature>
<keyword evidence="1" id="KW-0812">Transmembrane</keyword>
<accession>A0A3A8EIQ4</accession>
<keyword evidence="4" id="KW-1185">Reference proteome</keyword>
<dbReference type="Pfam" id="PF10881">
    <property type="entry name" value="DUF2726"/>
    <property type="match status" value="1"/>
</dbReference>
<proteinExistence type="predicted"/>
<organism evidence="3 4">
    <name type="scientific">Acinetobacter guerrae</name>
    <dbReference type="NCBI Taxonomy" id="1843371"/>
    <lineage>
        <taxon>Bacteria</taxon>
        <taxon>Pseudomonadati</taxon>
        <taxon>Pseudomonadota</taxon>
        <taxon>Gammaproteobacteria</taxon>
        <taxon>Moraxellales</taxon>
        <taxon>Moraxellaceae</taxon>
        <taxon>Acinetobacter</taxon>
    </lineage>
</organism>
<protein>
    <submittedName>
        <fullName evidence="3">DUF2726 domain-containing protein</fullName>
    </submittedName>
</protein>
<reference evidence="3 4" key="1">
    <citation type="submission" date="2018-09" db="EMBL/GenBank/DDBJ databases">
        <title>The draft genome of Acinetobacter spp. strains.</title>
        <authorList>
            <person name="Qin J."/>
            <person name="Feng Y."/>
            <person name="Zong Z."/>
        </authorList>
    </citation>
    <scope>NUCLEOTIDE SEQUENCE [LARGE SCALE GENOMIC DNA]</scope>
    <source>
        <strain evidence="3 4">WCHAc060096</strain>
    </source>
</reference>
<gene>
    <name evidence="3" type="ORF">D7V21_05540</name>
</gene>
<name>A0A3A8EIQ4_9GAMM</name>